<keyword evidence="2" id="KW-1185">Reference proteome</keyword>
<organism evidence="1 2">
    <name type="scientific">Plakobranchus ocellatus</name>
    <dbReference type="NCBI Taxonomy" id="259542"/>
    <lineage>
        <taxon>Eukaryota</taxon>
        <taxon>Metazoa</taxon>
        <taxon>Spiralia</taxon>
        <taxon>Lophotrochozoa</taxon>
        <taxon>Mollusca</taxon>
        <taxon>Gastropoda</taxon>
        <taxon>Heterobranchia</taxon>
        <taxon>Euthyneura</taxon>
        <taxon>Panpulmonata</taxon>
        <taxon>Sacoglossa</taxon>
        <taxon>Placobranchoidea</taxon>
        <taxon>Plakobranchidae</taxon>
        <taxon>Plakobranchus</taxon>
    </lineage>
</organism>
<protein>
    <submittedName>
        <fullName evidence="1">Uncharacterized protein</fullName>
    </submittedName>
</protein>
<proteinExistence type="predicted"/>
<name>A0AAV4D212_9GAST</name>
<reference evidence="1 2" key="1">
    <citation type="journal article" date="2021" name="Elife">
        <title>Chloroplast acquisition without the gene transfer in kleptoplastic sea slugs, Plakobranchus ocellatus.</title>
        <authorList>
            <person name="Maeda T."/>
            <person name="Takahashi S."/>
            <person name="Yoshida T."/>
            <person name="Shimamura S."/>
            <person name="Takaki Y."/>
            <person name="Nagai Y."/>
            <person name="Toyoda A."/>
            <person name="Suzuki Y."/>
            <person name="Arimoto A."/>
            <person name="Ishii H."/>
            <person name="Satoh N."/>
            <person name="Nishiyama T."/>
            <person name="Hasebe M."/>
            <person name="Maruyama T."/>
            <person name="Minagawa J."/>
            <person name="Obokata J."/>
            <person name="Shigenobu S."/>
        </authorList>
    </citation>
    <scope>NUCLEOTIDE SEQUENCE [LARGE SCALE GENOMIC DNA]</scope>
</reference>
<dbReference type="AlphaFoldDB" id="A0AAV4D212"/>
<sequence length="233" mass="27266">MTKLMYQQLKICNFGEKEVYFNFKTWTEEENFKQVIGWLNTITARLHEQDKKARHACTPILSLPRPIVPVRGDPRDAIFRLVFRCAINSNPLKFGVISAPYFYLCKPQNGLLFYPNSLEFEIIFPILNEAGKKGKIPATPVESINSVRRKVGSATRHRETLESVQCSSDERLPKFYENYYLLGLQEVTWSKFFVQEPDSRCYCRTDRDRLPLLCVACVRENERKREETVRMPV</sequence>
<evidence type="ECO:0000313" key="2">
    <source>
        <dbReference type="Proteomes" id="UP000735302"/>
    </source>
</evidence>
<accession>A0AAV4D212</accession>
<comment type="caution">
    <text evidence="1">The sequence shown here is derived from an EMBL/GenBank/DDBJ whole genome shotgun (WGS) entry which is preliminary data.</text>
</comment>
<dbReference type="EMBL" id="BLXT01007308">
    <property type="protein sequence ID" value="GFO38055.1"/>
    <property type="molecule type" value="Genomic_DNA"/>
</dbReference>
<evidence type="ECO:0000313" key="1">
    <source>
        <dbReference type="EMBL" id="GFO38055.1"/>
    </source>
</evidence>
<dbReference type="Proteomes" id="UP000735302">
    <property type="component" value="Unassembled WGS sequence"/>
</dbReference>
<gene>
    <name evidence="1" type="ORF">PoB_006456000</name>
</gene>